<keyword evidence="3" id="KW-1133">Transmembrane helix</keyword>
<evidence type="ECO:0000256" key="3">
    <source>
        <dbReference type="ARBA" id="ARBA00022989"/>
    </source>
</evidence>
<accession>A0ABQ5MSD4</accession>
<keyword evidence="2" id="KW-0812">Transmembrane</keyword>
<dbReference type="Pfam" id="PF07681">
    <property type="entry name" value="DoxX"/>
    <property type="match status" value="1"/>
</dbReference>
<evidence type="ECO:0000256" key="5">
    <source>
        <dbReference type="SAM" id="MobiDB-lite"/>
    </source>
</evidence>
<dbReference type="Proteomes" id="UP001209654">
    <property type="component" value="Unassembled WGS sequence"/>
</dbReference>
<evidence type="ECO:0000256" key="2">
    <source>
        <dbReference type="ARBA" id="ARBA00022692"/>
    </source>
</evidence>
<dbReference type="RefSeq" id="WP_264795004.1">
    <property type="nucleotide sequence ID" value="NZ_BRVS01000005.1"/>
</dbReference>
<proteinExistence type="predicted"/>
<sequence length="195" mass="20332">MTIVRVVARPLLATSYVAAGVERLRNTASTARALQPCLDRAASSFPSAAPLAGNARLIAQAVGVTQIGAGLLLGWGKFSRLAALLLAGATAVNAYVEYKSMAADTAEGKRNRRGQLLKNGSLMGAALLAAVDTNGRPGLAWRAEHLASDARKSVRSISKDTRKSAAALGKDSRRKLEKAERAVRATVADVAGQRA</sequence>
<evidence type="ECO:0000256" key="4">
    <source>
        <dbReference type="ARBA" id="ARBA00023136"/>
    </source>
</evidence>
<protein>
    <recommendedName>
        <fullName evidence="8">DoxX family protein</fullName>
    </recommendedName>
</protein>
<comment type="caution">
    <text evidence="6">The sequence shown here is derived from an EMBL/GenBank/DDBJ whole genome shotgun (WGS) entry which is preliminary data.</text>
</comment>
<evidence type="ECO:0000313" key="7">
    <source>
        <dbReference type="Proteomes" id="UP001209654"/>
    </source>
</evidence>
<name>A0ABQ5MSD4_9MICC</name>
<evidence type="ECO:0000313" key="6">
    <source>
        <dbReference type="EMBL" id="GLB66856.1"/>
    </source>
</evidence>
<evidence type="ECO:0008006" key="8">
    <source>
        <dbReference type="Google" id="ProtNLM"/>
    </source>
</evidence>
<evidence type="ECO:0000256" key="1">
    <source>
        <dbReference type="ARBA" id="ARBA00004141"/>
    </source>
</evidence>
<dbReference type="InterPro" id="IPR032808">
    <property type="entry name" value="DoxX"/>
</dbReference>
<feature type="region of interest" description="Disordered" evidence="5">
    <location>
        <begin position="154"/>
        <end position="180"/>
    </location>
</feature>
<reference evidence="6 7" key="1">
    <citation type="journal article" date="2023" name="Int. J. Syst. Evol. Microbiol.">
        <title>Arthrobacter mangrovi sp. nov., an actinobacterium isolated from the rhizosphere of a mangrove.</title>
        <authorList>
            <person name="Hamada M."/>
            <person name="Saitou S."/>
            <person name="Enomoto N."/>
            <person name="Nanri K."/>
            <person name="Hidaka K."/>
            <person name="Miura T."/>
            <person name="Tamura T."/>
        </authorList>
    </citation>
    <scope>NUCLEOTIDE SEQUENCE [LARGE SCALE GENOMIC DNA]</scope>
    <source>
        <strain evidence="6 7">NBRC 112813</strain>
    </source>
</reference>
<organism evidence="6 7">
    <name type="scientific">Arthrobacter mangrovi</name>
    <dbReference type="NCBI Taxonomy" id="2966350"/>
    <lineage>
        <taxon>Bacteria</taxon>
        <taxon>Bacillati</taxon>
        <taxon>Actinomycetota</taxon>
        <taxon>Actinomycetes</taxon>
        <taxon>Micrococcales</taxon>
        <taxon>Micrococcaceae</taxon>
        <taxon>Arthrobacter</taxon>
    </lineage>
</organism>
<comment type="subcellular location">
    <subcellularLocation>
        <location evidence="1">Membrane</location>
        <topology evidence="1">Multi-pass membrane protein</topology>
    </subcellularLocation>
</comment>
<feature type="compositionally biased region" description="Basic and acidic residues" evidence="5">
    <location>
        <begin position="154"/>
        <end position="163"/>
    </location>
</feature>
<keyword evidence="4" id="KW-0472">Membrane</keyword>
<keyword evidence="7" id="KW-1185">Reference proteome</keyword>
<dbReference type="EMBL" id="BRVS01000005">
    <property type="protein sequence ID" value="GLB66856.1"/>
    <property type="molecule type" value="Genomic_DNA"/>
</dbReference>
<gene>
    <name evidence="6" type="ORF">AHIS1636_12950</name>
</gene>